<evidence type="ECO:0000313" key="3">
    <source>
        <dbReference type="Proteomes" id="UP000289738"/>
    </source>
</evidence>
<dbReference type="AlphaFoldDB" id="A0A444ZC84"/>
<dbReference type="PANTHER" id="PTHR35725">
    <property type="entry name" value="CLASSICAL ARABINOGALACTAN PROTEIN 26"/>
    <property type="match status" value="1"/>
</dbReference>
<reference evidence="2 3" key="1">
    <citation type="submission" date="2019-01" db="EMBL/GenBank/DDBJ databases">
        <title>Sequencing of cultivated peanut Arachis hypogaea provides insights into genome evolution and oil improvement.</title>
        <authorList>
            <person name="Chen X."/>
        </authorList>
    </citation>
    <scope>NUCLEOTIDE SEQUENCE [LARGE SCALE GENOMIC DNA]</scope>
    <source>
        <strain evidence="3">cv. Fuhuasheng</strain>
        <tissue evidence="2">Leaves</tissue>
    </source>
</reference>
<dbReference type="EMBL" id="SDMP01000014">
    <property type="protein sequence ID" value="RYR11786.1"/>
    <property type="molecule type" value="Genomic_DNA"/>
</dbReference>
<proteinExistence type="predicted"/>
<name>A0A444ZC84_ARAHY</name>
<comment type="caution">
    <text evidence="2">The sequence shown here is derived from an EMBL/GenBank/DDBJ whole genome shotgun (WGS) entry which is preliminary data.</text>
</comment>
<dbReference type="STRING" id="3818.A0A444ZC84"/>
<keyword evidence="3" id="KW-1185">Reference proteome</keyword>
<organism evidence="2 3">
    <name type="scientific">Arachis hypogaea</name>
    <name type="common">Peanut</name>
    <dbReference type="NCBI Taxonomy" id="3818"/>
    <lineage>
        <taxon>Eukaryota</taxon>
        <taxon>Viridiplantae</taxon>
        <taxon>Streptophyta</taxon>
        <taxon>Embryophyta</taxon>
        <taxon>Tracheophyta</taxon>
        <taxon>Spermatophyta</taxon>
        <taxon>Magnoliopsida</taxon>
        <taxon>eudicotyledons</taxon>
        <taxon>Gunneridae</taxon>
        <taxon>Pentapetalae</taxon>
        <taxon>rosids</taxon>
        <taxon>fabids</taxon>
        <taxon>Fabales</taxon>
        <taxon>Fabaceae</taxon>
        <taxon>Papilionoideae</taxon>
        <taxon>50 kb inversion clade</taxon>
        <taxon>dalbergioids sensu lato</taxon>
        <taxon>Dalbergieae</taxon>
        <taxon>Pterocarpus clade</taxon>
        <taxon>Arachis</taxon>
    </lineage>
</organism>
<feature type="compositionally biased region" description="Low complexity" evidence="1">
    <location>
        <begin position="107"/>
        <end position="122"/>
    </location>
</feature>
<accession>A0A444ZC84</accession>
<evidence type="ECO:0000256" key="1">
    <source>
        <dbReference type="SAM" id="MobiDB-lite"/>
    </source>
</evidence>
<dbReference type="PANTHER" id="PTHR35725:SF3">
    <property type="entry name" value="CLASSICAL ARABINOGALACTAN PROTEIN 25"/>
    <property type="match status" value="1"/>
</dbReference>
<evidence type="ECO:0000313" key="2">
    <source>
        <dbReference type="EMBL" id="RYR11786.1"/>
    </source>
</evidence>
<protein>
    <submittedName>
        <fullName evidence="2">Uncharacterized protein</fullName>
    </submittedName>
</protein>
<dbReference type="Proteomes" id="UP000289738">
    <property type="component" value="Chromosome B04"/>
</dbReference>
<feature type="region of interest" description="Disordered" evidence="1">
    <location>
        <begin position="33"/>
        <end position="139"/>
    </location>
</feature>
<feature type="compositionally biased region" description="Low complexity" evidence="1">
    <location>
        <begin position="47"/>
        <end position="78"/>
    </location>
</feature>
<dbReference type="InterPro" id="IPR039346">
    <property type="entry name" value="AGP25/26"/>
</dbReference>
<gene>
    <name evidence="2" type="ORF">Ahy_B04g069295</name>
</gene>
<sequence>MASSSTSSSSSSSSSCSVHISLMIIIMASMPSKLHSSPSQPYIPKIPTQSSSSSATSTDPPTSSSSSSSTTTTTTKSPFQPLSPDIAPLFPSPGGGVFPTPASGSEIPTIPSTPSTPNPDDIIAPGPLSAFSPMQSSSTAPRTLASNAAIAAFAGLAAAYYCSMQHMRAKEKPY</sequence>